<reference evidence="6" key="1">
    <citation type="submission" date="2017-06" db="EMBL/GenBank/DDBJ databases">
        <authorList>
            <person name="Varghese N."/>
            <person name="Submissions S."/>
        </authorList>
    </citation>
    <scope>NUCLEOTIDE SEQUENCE [LARGE SCALE GENOMIC DNA]</scope>
    <source>
        <strain evidence="6">DSM 137</strain>
    </source>
</reference>
<comment type="similarity">
    <text evidence="1">Belongs to the CAPAB/TerDEXZ family.</text>
</comment>
<dbReference type="InterPro" id="IPR003325">
    <property type="entry name" value="TerD"/>
</dbReference>
<gene>
    <name evidence="5" type="ORF">SAMN06265338_13710</name>
</gene>
<name>A0A212SFW5_RHOAC</name>
<keyword evidence="6" id="KW-1185">Reference proteome</keyword>
<dbReference type="Gene3D" id="2.60.60.30">
    <property type="entry name" value="sav2460 like domains"/>
    <property type="match status" value="1"/>
</dbReference>
<dbReference type="AlphaFoldDB" id="A0A212SFW5"/>
<feature type="domain" description="TerD" evidence="4">
    <location>
        <begin position="1"/>
        <end position="187"/>
    </location>
</feature>
<evidence type="ECO:0000313" key="6">
    <source>
        <dbReference type="Proteomes" id="UP000198418"/>
    </source>
</evidence>
<proteinExistence type="inferred from homology"/>
<accession>A0A212SFW5</accession>
<evidence type="ECO:0000313" key="5">
    <source>
        <dbReference type="EMBL" id="SNB84588.1"/>
    </source>
</evidence>
<evidence type="ECO:0000256" key="2">
    <source>
        <dbReference type="ARBA" id="ARBA00022686"/>
    </source>
</evidence>
<dbReference type="Pfam" id="PF02342">
    <property type="entry name" value="TerD"/>
    <property type="match status" value="1"/>
</dbReference>
<dbReference type="RefSeq" id="WP_088522667.1">
    <property type="nucleotide sequence ID" value="NZ_FYDG01000037.1"/>
</dbReference>
<dbReference type="EMBL" id="FYDG01000037">
    <property type="protein sequence ID" value="SNB84588.1"/>
    <property type="molecule type" value="Genomic_DNA"/>
</dbReference>
<dbReference type="FunFam" id="2.60.60.30:FF:000001">
    <property type="entry name" value="Tellurium resistance protein TerD"/>
    <property type="match status" value="1"/>
</dbReference>
<keyword evidence="2" id="KW-0778">Tellurium resistance</keyword>
<sequence>MAISLQKGGNISLTKTDPNLQKVLLGLGWDPRATDGAEFDLDASVFLLTEAGKVRSEKDFIFYNQKKSSDGSVEHAGDNRSGAGEGDDETVKVNLPGVPADVAKIVITVTIHEAAARKQSFGQVGGAFIRLVNQDTNAEVVRYDLSEDYSTETAMVFGELYRNGAEWKFRAVGQGYAGGLAAMCQQFGVAAG</sequence>
<protein>
    <submittedName>
        <fullName evidence="5">Tellurium resistance protein TerD</fullName>
    </submittedName>
</protein>
<dbReference type="InterPro" id="IPR051324">
    <property type="entry name" value="Stress/Tellurium_Resist"/>
</dbReference>
<evidence type="ECO:0000256" key="3">
    <source>
        <dbReference type="SAM" id="MobiDB-lite"/>
    </source>
</evidence>
<dbReference type="PANTHER" id="PTHR32097:SF4">
    <property type="entry name" value="GENERAL STRESS PROTEIN 16U"/>
    <property type="match status" value="1"/>
</dbReference>
<organism evidence="5 6">
    <name type="scientific">Rhodoblastus acidophilus</name>
    <name type="common">Rhodopseudomonas acidophila</name>
    <dbReference type="NCBI Taxonomy" id="1074"/>
    <lineage>
        <taxon>Bacteria</taxon>
        <taxon>Pseudomonadati</taxon>
        <taxon>Pseudomonadota</taxon>
        <taxon>Alphaproteobacteria</taxon>
        <taxon>Hyphomicrobiales</taxon>
        <taxon>Rhodoblastaceae</taxon>
        <taxon>Rhodoblastus</taxon>
    </lineage>
</organism>
<dbReference type="CDD" id="cd06974">
    <property type="entry name" value="TerD_like"/>
    <property type="match status" value="1"/>
</dbReference>
<dbReference type="OrthoDB" id="570928at2"/>
<dbReference type="Proteomes" id="UP000198418">
    <property type="component" value="Unassembled WGS sequence"/>
</dbReference>
<dbReference type="PANTHER" id="PTHR32097">
    <property type="entry name" value="CAMP-BINDING PROTEIN 1-RELATED"/>
    <property type="match status" value="1"/>
</dbReference>
<evidence type="ECO:0000256" key="1">
    <source>
        <dbReference type="ARBA" id="ARBA00008775"/>
    </source>
</evidence>
<feature type="region of interest" description="Disordered" evidence="3">
    <location>
        <begin position="69"/>
        <end position="90"/>
    </location>
</feature>
<feature type="compositionally biased region" description="Basic and acidic residues" evidence="3">
    <location>
        <begin position="69"/>
        <end position="78"/>
    </location>
</feature>
<evidence type="ECO:0000259" key="4">
    <source>
        <dbReference type="Pfam" id="PF02342"/>
    </source>
</evidence>
<dbReference type="GO" id="GO:0046690">
    <property type="term" value="P:response to tellurium ion"/>
    <property type="evidence" value="ECO:0007669"/>
    <property type="project" value="UniProtKB-KW"/>
</dbReference>